<sequence>RMVLEMEQNPRLKKNEDGTAFWKPSGLAVTKAKWWVYVYTLDGSFVIVDVKRIKRYLKANKVKFNKKNYKTFAARSSNPTMGHLLEPEDVMDMMINKEYDELATP</sequence>
<gene>
    <name evidence="1" type="ORF">UFOVP1460_1</name>
</gene>
<accession>A0A6J5SHW8</accession>
<reference evidence="1" key="1">
    <citation type="submission" date="2020-05" db="EMBL/GenBank/DDBJ databases">
        <authorList>
            <person name="Chiriac C."/>
            <person name="Salcher M."/>
            <person name="Ghai R."/>
            <person name="Kavagutti S V."/>
        </authorList>
    </citation>
    <scope>NUCLEOTIDE SEQUENCE</scope>
</reference>
<name>A0A6J5SHW8_9CAUD</name>
<organism evidence="1">
    <name type="scientific">uncultured Caudovirales phage</name>
    <dbReference type="NCBI Taxonomy" id="2100421"/>
    <lineage>
        <taxon>Viruses</taxon>
        <taxon>Duplodnaviria</taxon>
        <taxon>Heunggongvirae</taxon>
        <taxon>Uroviricota</taxon>
        <taxon>Caudoviricetes</taxon>
        <taxon>Peduoviridae</taxon>
        <taxon>Maltschvirus</taxon>
        <taxon>Maltschvirus maltsch</taxon>
    </lineage>
</organism>
<protein>
    <submittedName>
        <fullName evidence="1">Uncharacterized protein</fullName>
    </submittedName>
</protein>
<proteinExistence type="predicted"/>
<evidence type="ECO:0000313" key="1">
    <source>
        <dbReference type="EMBL" id="CAB4213884.1"/>
    </source>
</evidence>
<dbReference type="EMBL" id="LR797403">
    <property type="protein sequence ID" value="CAB4213884.1"/>
    <property type="molecule type" value="Genomic_DNA"/>
</dbReference>
<feature type="non-terminal residue" evidence="1">
    <location>
        <position position="1"/>
    </location>
</feature>